<dbReference type="Pfam" id="PF00005">
    <property type="entry name" value="ABC_tran"/>
    <property type="match status" value="1"/>
</dbReference>
<evidence type="ECO:0000256" key="1">
    <source>
        <dbReference type="ARBA" id="ARBA00005417"/>
    </source>
</evidence>
<evidence type="ECO:0000256" key="4">
    <source>
        <dbReference type="ARBA" id="ARBA00022840"/>
    </source>
</evidence>
<comment type="similarity">
    <text evidence="1">Belongs to the ABC transporter superfamily.</text>
</comment>
<organism evidence="6">
    <name type="scientific">marine sediment metagenome</name>
    <dbReference type="NCBI Taxonomy" id="412755"/>
    <lineage>
        <taxon>unclassified sequences</taxon>
        <taxon>metagenomes</taxon>
        <taxon>ecological metagenomes</taxon>
    </lineage>
</organism>
<dbReference type="InterPro" id="IPR003439">
    <property type="entry name" value="ABC_transporter-like_ATP-bd"/>
</dbReference>
<dbReference type="InterPro" id="IPR027417">
    <property type="entry name" value="P-loop_NTPase"/>
</dbReference>
<dbReference type="CDD" id="cd03230">
    <property type="entry name" value="ABC_DR_subfamily_A"/>
    <property type="match status" value="1"/>
</dbReference>
<accession>A0A0F9UYL0</accession>
<dbReference type="PANTHER" id="PTHR43335:SF4">
    <property type="entry name" value="ABC TRANSPORTER, ATP-BINDING PROTEIN"/>
    <property type="match status" value="1"/>
</dbReference>
<keyword evidence="3" id="KW-0547">Nucleotide-binding</keyword>
<evidence type="ECO:0000313" key="6">
    <source>
        <dbReference type="EMBL" id="KKN66291.1"/>
    </source>
</evidence>
<name>A0A0F9UYL0_9ZZZZ</name>
<dbReference type="GO" id="GO:0005524">
    <property type="term" value="F:ATP binding"/>
    <property type="evidence" value="ECO:0007669"/>
    <property type="project" value="UniProtKB-KW"/>
</dbReference>
<comment type="caution">
    <text evidence="6">The sequence shown here is derived from an EMBL/GenBank/DDBJ whole genome shotgun (WGS) entry which is preliminary data.</text>
</comment>
<protein>
    <recommendedName>
        <fullName evidence="5">ABC transporter domain-containing protein</fullName>
    </recommendedName>
</protein>
<evidence type="ECO:0000259" key="5">
    <source>
        <dbReference type="PROSITE" id="PS50893"/>
    </source>
</evidence>
<keyword evidence="2" id="KW-0813">Transport</keyword>
<dbReference type="PANTHER" id="PTHR43335">
    <property type="entry name" value="ABC TRANSPORTER, ATP-BINDING PROTEIN"/>
    <property type="match status" value="1"/>
</dbReference>
<evidence type="ECO:0000256" key="3">
    <source>
        <dbReference type="ARBA" id="ARBA00022741"/>
    </source>
</evidence>
<dbReference type="Gene3D" id="3.40.50.300">
    <property type="entry name" value="P-loop containing nucleotide triphosphate hydrolases"/>
    <property type="match status" value="1"/>
</dbReference>
<feature type="domain" description="ABC transporter" evidence="5">
    <location>
        <begin position="5"/>
        <end position="234"/>
    </location>
</feature>
<sequence>MTLRIEIEDLAKHFGEIKAVDGVSFSVNKGEVLGFLGPNGAGKSTTMKMITGFLAPTRGTVRVCGHDVLTDPIAVKASLGYLPEGAPAYADMTPDGFLRFIADIRGLSGADKKRAVASAAERAQIKTVMFQPIETLSKGYKRRVGLAQAILHNPPVLILDEPTDGLDPNQKHEVRTLINEMALDKAIIISTHILEEVNAMCTRNVVIANGLIQFDGTPNQLEAMSDYHNAVCVSVANIDGDTLASFLNNLNFIVRVEPLSLERGFRVYPADGRQITVELSQAIRTNGWQIDSLYAENGRLDEVFRTITTGTTGSLRSSI</sequence>
<dbReference type="InterPro" id="IPR003593">
    <property type="entry name" value="AAA+_ATPase"/>
</dbReference>
<dbReference type="SUPFAM" id="SSF52540">
    <property type="entry name" value="P-loop containing nucleoside triphosphate hydrolases"/>
    <property type="match status" value="1"/>
</dbReference>
<keyword evidence="4" id="KW-0067">ATP-binding</keyword>
<dbReference type="PROSITE" id="PS50893">
    <property type="entry name" value="ABC_TRANSPORTER_2"/>
    <property type="match status" value="1"/>
</dbReference>
<gene>
    <name evidence="6" type="ORF">LCGC14_0473140</name>
</gene>
<dbReference type="AlphaFoldDB" id="A0A0F9UYL0"/>
<dbReference type="EMBL" id="LAZR01000505">
    <property type="protein sequence ID" value="KKN66291.1"/>
    <property type="molecule type" value="Genomic_DNA"/>
</dbReference>
<reference evidence="6" key="1">
    <citation type="journal article" date="2015" name="Nature">
        <title>Complex archaea that bridge the gap between prokaryotes and eukaryotes.</title>
        <authorList>
            <person name="Spang A."/>
            <person name="Saw J.H."/>
            <person name="Jorgensen S.L."/>
            <person name="Zaremba-Niedzwiedzka K."/>
            <person name="Martijn J."/>
            <person name="Lind A.E."/>
            <person name="van Eijk R."/>
            <person name="Schleper C."/>
            <person name="Guy L."/>
            <person name="Ettema T.J."/>
        </authorList>
    </citation>
    <scope>NUCLEOTIDE SEQUENCE</scope>
</reference>
<proteinExistence type="inferred from homology"/>
<dbReference type="GO" id="GO:0016887">
    <property type="term" value="F:ATP hydrolysis activity"/>
    <property type="evidence" value="ECO:0007669"/>
    <property type="project" value="InterPro"/>
</dbReference>
<dbReference type="SMART" id="SM00382">
    <property type="entry name" value="AAA"/>
    <property type="match status" value="1"/>
</dbReference>
<evidence type="ECO:0000256" key="2">
    <source>
        <dbReference type="ARBA" id="ARBA00022448"/>
    </source>
</evidence>